<reference evidence="8" key="1">
    <citation type="submission" date="2016-10" db="EMBL/GenBank/DDBJ databases">
        <authorList>
            <person name="Varghese N."/>
            <person name="Submissions S."/>
        </authorList>
    </citation>
    <scope>NUCLEOTIDE SEQUENCE [LARGE SCALE GENOMIC DNA]</scope>
    <source>
        <strain evidence="8">DSM 20632</strain>
    </source>
</reference>
<evidence type="ECO:0000313" key="7">
    <source>
        <dbReference type="EMBL" id="SDM12548.1"/>
    </source>
</evidence>
<dbReference type="SUPFAM" id="SSF54001">
    <property type="entry name" value="Cysteine proteinases"/>
    <property type="match status" value="1"/>
</dbReference>
<dbReference type="GO" id="GO:0008234">
    <property type="term" value="F:cysteine-type peptidase activity"/>
    <property type="evidence" value="ECO:0007669"/>
    <property type="project" value="UniProtKB-KW"/>
</dbReference>
<evidence type="ECO:0000313" key="8">
    <source>
        <dbReference type="Proteomes" id="UP000199350"/>
    </source>
</evidence>
<evidence type="ECO:0000256" key="3">
    <source>
        <dbReference type="ARBA" id="ARBA00022801"/>
    </source>
</evidence>
<comment type="similarity">
    <text evidence="1">Belongs to the peptidase C40 family.</text>
</comment>
<dbReference type="PANTHER" id="PTHR47359:SF3">
    <property type="entry name" value="NLP_P60 DOMAIN-CONTAINING PROTEIN-RELATED"/>
    <property type="match status" value="1"/>
</dbReference>
<dbReference type="AlphaFoldDB" id="A0A1G9QNG9"/>
<keyword evidence="8" id="KW-1185">Reference proteome</keyword>
<evidence type="ECO:0000256" key="5">
    <source>
        <dbReference type="SAM" id="MobiDB-lite"/>
    </source>
</evidence>
<evidence type="ECO:0000259" key="6">
    <source>
        <dbReference type="PROSITE" id="PS51935"/>
    </source>
</evidence>
<organism evidence="7 8">
    <name type="scientific">Corynebacterium mycetoides</name>
    <dbReference type="NCBI Taxonomy" id="38302"/>
    <lineage>
        <taxon>Bacteria</taxon>
        <taxon>Bacillati</taxon>
        <taxon>Actinomycetota</taxon>
        <taxon>Actinomycetes</taxon>
        <taxon>Mycobacteriales</taxon>
        <taxon>Corynebacteriaceae</taxon>
        <taxon>Corynebacterium</taxon>
    </lineage>
</organism>
<keyword evidence="4" id="KW-0788">Thiol protease</keyword>
<dbReference type="InterPro" id="IPR038765">
    <property type="entry name" value="Papain-like_cys_pep_sf"/>
</dbReference>
<dbReference type="OrthoDB" id="5177647at2"/>
<dbReference type="Gene3D" id="3.90.1720.10">
    <property type="entry name" value="endopeptidase domain like (from Nostoc punctiforme)"/>
    <property type="match status" value="1"/>
</dbReference>
<accession>A0A1G9QNG9</accession>
<feature type="region of interest" description="Disordered" evidence="5">
    <location>
        <begin position="179"/>
        <end position="212"/>
    </location>
</feature>
<dbReference type="PROSITE" id="PS51935">
    <property type="entry name" value="NLPC_P60"/>
    <property type="match status" value="1"/>
</dbReference>
<sequence length="321" mass="32693">MISPAEVLSAVAARIPRFTGPVAVPALPSLSEAAELARIVGADPGRVGRAADALSANRGAIDDAAVAAAGLVAKAGADIVAIAQRYLGQAAALLPLALVPGAPMQVAAKLAEIASGALTDVQRRLEQLEKDLHPHTSRMLEVAAALEAEPSLAPAPAAQRATEELHTLAGSGPVAMEAAAAEKEAVLPEEEATAENTTDGPEDAAEGSAAGRAAVEAAKSQLGAPYVWGGTGPGGFDCSGLTSWAYKQAGVDLPRMAHEQAIGTQVSYDQLQPGDLAVWDGHVAMYAGDGMYIEAGDPVQMNPVRTSNIGMPFKGFWRPTG</sequence>
<dbReference type="Pfam" id="PF00877">
    <property type="entry name" value="NLPC_P60"/>
    <property type="match status" value="1"/>
</dbReference>
<feature type="domain" description="NlpC/P60" evidence="6">
    <location>
        <begin position="208"/>
        <end position="321"/>
    </location>
</feature>
<dbReference type="PANTHER" id="PTHR47359">
    <property type="entry name" value="PEPTIDOGLYCAN DL-ENDOPEPTIDASE CWLO"/>
    <property type="match status" value="1"/>
</dbReference>
<evidence type="ECO:0000256" key="1">
    <source>
        <dbReference type="ARBA" id="ARBA00007074"/>
    </source>
</evidence>
<dbReference type="STRING" id="38302.SAMN04488535_2017"/>
<protein>
    <submittedName>
        <fullName evidence="7">Cell wall-associated hydrolase, NlpC family</fullName>
    </submittedName>
</protein>
<dbReference type="EMBL" id="LT629700">
    <property type="protein sequence ID" value="SDM12548.1"/>
    <property type="molecule type" value="Genomic_DNA"/>
</dbReference>
<dbReference type="InterPro" id="IPR000064">
    <property type="entry name" value="NLP_P60_dom"/>
</dbReference>
<dbReference type="Proteomes" id="UP000199350">
    <property type="component" value="Chromosome I"/>
</dbReference>
<dbReference type="GO" id="GO:0006508">
    <property type="term" value="P:proteolysis"/>
    <property type="evidence" value="ECO:0007669"/>
    <property type="project" value="UniProtKB-KW"/>
</dbReference>
<evidence type="ECO:0000256" key="2">
    <source>
        <dbReference type="ARBA" id="ARBA00022670"/>
    </source>
</evidence>
<dbReference type="InterPro" id="IPR051794">
    <property type="entry name" value="PG_Endopeptidase_C40"/>
</dbReference>
<gene>
    <name evidence="7" type="ORF">SAMN04488535_2017</name>
</gene>
<proteinExistence type="inferred from homology"/>
<evidence type="ECO:0000256" key="4">
    <source>
        <dbReference type="ARBA" id="ARBA00022807"/>
    </source>
</evidence>
<dbReference type="RefSeq" id="WP_092151744.1">
    <property type="nucleotide sequence ID" value="NZ_LT629700.1"/>
</dbReference>
<keyword evidence="3 7" id="KW-0378">Hydrolase</keyword>
<name>A0A1G9QNG9_9CORY</name>
<keyword evidence="2" id="KW-0645">Protease</keyword>